<feature type="compositionally biased region" description="Acidic residues" evidence="4">
    <location>
        <begin position="169"/>
        <end position="178"/>
    </location>
</feature>
<feature type="region of interest" description="Disordered" evidence="4">
    <location>
        <begin position="164"/>
        <end position="193"/>
    </location>
</feature>
<feature type="region of interest" description="Disordered" evidence="4">
    <location>
        <begin position="69"/>
        <end position="107"/>
    </location>
</feature>
<comment type="caution">
    <text evidence="5">The sequence shown here is derived from an EMBL/GenBank/DDBJ whole genome shotgun (WGS) entry which is preliminary data.</text>
</comment>
<dbReference type="OrthoDB" id="6366884at2759"/>
<organism evidence="5 6">
    <name type="scientific">Chionoecetes opilio</name>
    <name type="common">Atlantic snow crab</name>
    <name type="synonym">Cancer opilio</name>
    <dbReference type="NCBI Taxonomy" id="41210"/>
    <lineage>
        <taxon>Eukaryota</taxon>
        <taxon>Metazoa</taxon>
        <taxon>Ecdysozoa</taxon>
        <taxon>Arthropoda</taxon>
        <taxon>Crustacea</taxon>
        <taxon>Multicrustacea</taxon>
        <taxon>Malacostraca</taxon>
        <taxon>Eumalacostraca</taxon>
        <taxon>Eucarida</taxon>
        <taxon>Decapoda</taxon>
        <taxon>Pleocyemata</taxon>
        <taxon>Brachyura</taxon>
        <taxon>Eubrachyura</taxon>
        <taxon>Majoidea</taxon>
        <taxon>Majidae</taxon>
        <taxon>Chionoecetes</taxon>
    </lineage>
</organism>
<gene>
    <name evidence="5" type="primary">CLSPN_1</name>
    <name evidence="5" type="ORF">GWK47_005915</name>
</gene>
<dbReference type="EMBL" id="JACEEZ010009259">
    <property type="protein sequence ID" value="KAG0722617.1"/>
    <property type="molecule type" value="Genomic_DNA"/>
</dbReference>
<accession>A0A8J4Y8L7</accession>
<dbReference type="PANTHER" id="PTHR14396:SF10">
    <property type="entry name" value="CLASPIN"/>
    <property type="match status" value="1"/>
</dbReference>
<comment type="subcellular location">
    <subcellularLocation>
        <location evidence="1">Nucleus</location>
    </subcellularLocation>
</comment>
<keyword evidence="6" id="KW-1185">Reference proteome</keyword>
<dbReference type="GO" id="GO:0010997">
    <property type="term" value="F:anaphase-promoting complex binding"/>
    <property type="evidence" value="ECO:0007669"/>
    <property type="project" value="TreeGrafter"/>
</dbReference>
<reference evidence="5" key="1">
    <citation type="submission" date="2020-07" db="EMBL/GenBank/DDBJ databases">
        <title>The High-quality genome of the commercially important snow crab, Chionoecetes opilio.</title>
        <authorList>
            <person name="Jeong J.-H."/>
            <person name="Ryu S."/>
        </authorList>
    </citation>
    <scope>NUCLEOTIDE SEQUENCE</scope>
    <source>
        <strain evidence="5">MADBK_172401_WGS</strain>
        <tissue evidence="5">Digestive gland</tissue>
    </source>
</reference>
<evidence type="ECO:0000256" key="2">
    <source>
        <dbReference type="ARBA" id="ARBA00022553"/>
    </source>
</evidence>
<dbReference type="PANTHER" id="PTHR14396">
    <property type="entry name" value="CLASPIN"/>
    <property type="match status" value="1"/>
</dbReference>
<sequence>MVIYSSEDDDSMDITSVRRKKRKRVIEFSDDEDAQEPIAFDEEENEIPTTVFTGFKDNSKRGIRAEFLENEAELSGSDVNSDDDEGEGSADDMEEEEGDREYFDSNELRDQVGKAHLRSLLDSDKREVRLLQEMYLEDGELHGEGRTRQFRWKNLDKSMIEDERKAFSDEEEGSDDNGDDRGVEEAEGRAREISTGTARQVTFSIFSFCFNQQLAETDLYEVESWPSVQKLPKEDAGSGHRKPLAPVAPVQVATKVGTNFNIFLKKLKDLTCAHEYAVAVSNRFNVLGALEDPVELWDTFKRETLQAAKECIGERLRSRRGFVSTRRWRISRLVAVPCWEPGPAQGSVMLD</sequence>
<keyword evidence="3" id="KW-0539">Nucleus</keyword>
<dbReference type="InterPro" id="IPR024146">
    <property type="entry name" value="Claspin"/>
</dbReference>
<name>A0A8J4Y8L7_CHIOP</name>
<dbReference type="AlphaFoldDB" id="A0A8J4Y8L7"/>
<evidence type="ECO:0000313" key="6">
    <source>
        <dbReference type="Proteomes" id="UP000770661"/>
    </source>
</evidence>
<evidence type="ECO:0000313" key="5">
    <source>
        <dbReference type="EMBL" id="KAG0722617.1"/>
    </source>
</evidence>
<proteinExistence type="predicted"/>
<dbReference type="GO" id="GO:0033314">
    <property type="term" value="P:mitotic DNA replication checkpoint signaling"/>
    <property type="evidence" value="ECO:0007669"/>
    <property type="project" value="TreeGrafter"/>
</dbReference>
<evidence type="ECO:0000256" key="1">
    <source>
        <dbReference type="ARBA" id="ARBA00004123"/>
    </source>
</evidence>
<protein>
    <submittedName>
        <fullName evidence="5">Claspin</fullName>
    </submittedName>
</protein>
<dbReference type="Proteomes" id="UP000770661">
    <property type="component" value="Unassembled WGS sequence"/>
</dbReference>
<evidence type="ECO:0000256" key="3">
    <source>
        <dbReference type="ARBA" id="ARBA00023242"/>
    </source>
</evidence>
<keyword evidence="2" id="KW-0597">Phosphoprotein</keyword>
<dbReference type="GO" id="GO:0005634">
    <property type="term" value="C:nucleus"/>
    <property type="evidence" value="ECO:0007669"/>
    <property type="project" value="UniProtKB-SubCell"/>
</dbReference>
<feature type="compositionally biased region" description="Basic and acidic residues" evidence="4">
    <location>
        <begin position="179"/>
        <end position="192"/>
    </location>
</feature>
<evidence type="ECO:0000256" key="4">
    <source>
        <dbReference type="SAM" id="MobiDB-lite"/>
    </source>
</evidence>
<dbReference type="GO" id="GO:0007095">
    <property type="term" value="P:mitotic G2 DNA damage checkpoint signaling"/>
    <property type="evidence" value="ECO:0007669"/>
    <property type="project" value="TreeGrafter"/>
</dbReference>
<feature type="compositionally biased region" description="Acidic residues" evidence="4">
    <location>
        <begin position="80"/>
        <end position="99"/>
    </location>
</feature>